<dbReference type="GO" id="GO:0043138">
    <property type="term" value="F:3'-5' DNA helicase activity"/>
    <property type="evidence" value="ECO:0007669"/>
    <property type="project" value="TreeGrafter"/>
</dbReference>
<evidence type="ECO:0000256" key="6">
    <source>
        <dbReference type="SAM" id="MobiDB-lite"/>
    </source>
</evidence>
<feature type="domain" description="UvrD-like helicase ATP-binding" evidence="7">
    <location>
        <begin position="38"/>
        <end position="112"/>
    </location>
</feature>
<feature type="compositionally biased region" description="Low complexity" evidence="6">
    <location>
        <begin position="9"/>
        <end position="24"/>
    </location>
</feature>
<evidence type="ECO:0000256" key="2">
    <source>
        <dbReference type="ARBA" id="ARBA00022801"/>
    </source>
</evidence>
<proteinExistence type="predicted"/>
<sequence length="112" mass="11396">MSPRTEPNSAAHSSAPGAASARARGGAGGSDYVERLVEGLNPQQRRAVEHRGGPLLIVAGAGSGKTSVLTRRIAYLLAAGGAHPGQILAITFTNKAAAEMRERVADLVGPEA</sequence>
<feature type="region of interest" description="Disordered" evidence="6">
    <location>
        <begin position="1"/>
        <end position="28"/>
    </location>
</feature>
<dbReference type="InterPro" id="IPR014016">
    <property type="entry name" value="UvrD-like_ATP-bd"/>
</dbReference>
<keyword evidence="1 5" id="KW-0547">Nucleotide-binding</keyword>
<dbReference type="PROSITE" id="PS51198">
    <property type="entry name" value="UVRD_HELICASE_ATP_BIND"/>
    <property type="match status" value="1"/>
</dbReference>
<organism evidence="8 9">
    <name type="scientific">Dietzia timorensis</name>
    <dbReference type="NCBI Taxonomy" id="499555"/>
    <lineage>
        <taxon>Bacteria</taxon>
        <taxon>Bacillati</taxon>
        <taxon>Actinomycetota</taxon>
        <taxon>Actinomycetes</taxon>
        <taxon>Mycobacteriales</taxon>
        <taxon>Dietziaceae</taxon>
        <taxon>Dietzia</taxon>
    </lineage>
</organism>
<protein>
    <submittedName>
        <fullName evidence="8">UvrD-helicase domain-containing protein</fullName>
    </submittedName>
</protein>
<keyword evidence="3 5" id="KW-0347">Helicase</keyword>
<dbReference type="GO" id="GO:0005829">
    <property type="term" value="C:cytosol"/>
    <property type="evidence" value="ECO:0007669"/>
    <property type="project" value="TreeGrafter"/>
</dbReference>
<name>A0A921JZ46_9ACTN</name>
<feature type="non-terminal residue" evidence="8">
    <location>
        <position position="112"/>
    </location>
</feature>
<dbReference type="PANTHER" id="PTHR11070">
    <property type="entry name" value="UVRD / RECB / PCRA DNA HELICASE FAMILY MEMBER"/>
    <property type="match status" value="1"/>
</dbReference>
<comment type="caution">
    <text evidence="8">The sequence shown here is derived from an EMBL/GenBank/DDBJ whole genome shotgun (WGS) entry which is preliminary data.</text>
</comment>
<dbReference type="SUPFAM" id="SSF52540">
    <property type="entry name" value="P-loop containing nucleoside triphosphate hydrolases"/>
    <property type="match status" value="1"/>
</dbReference>
<evidence type="ECO:0000256" key="5">
    <source>
        <dbReference type="PROSITE-ProRule" id="PRU00560"/>
    </source>
</evidence>
<dbReference type="RefSeq" id="WP_303911720.1">
    <property type="nucleotide sequence ID" value="NZ_DYXM01000113.1"/>
</dbReference>
<evidence type="ECO:0000256" key="4">
    <source>
        <dbReference type="ARBA" id="ARBA00022840"/>
    </source>
</evidence>
<reference evidence="8" key="1">
    <citation type="journal article" date="2021" name="PeerJ">
        <title>Extensive microbial diversity within the chicken gut microbiome revealed by metagenomics and culture.</title>
        <authorList>
            <person name="Gilroy R."/>
            <person name="Ravi A."/>
            <person name="Getino M."/>
            <person name="Pursley I."/>
            <person name="Horton D.L."/>
            <person name="Alikhan N.F."/>
            <person name="Baker D."/>
            <person name="Gharbi K."/>
            <person name="Hall N."/>
            <person name="Watson M."/>
            <person name="Adriaenssens E.M."/>
            <person name="Foster-Nyarko E."/>
            <person name="Jarju S."/>
            <person name="Secka A."/>
            <person name="Antonio M."/>
            <person name="Oren A."/>
            <person name="Chaudhuri R.R."/>
            <person name="La Ragione R."/>
            <person name="Hildebrand F."/>
            <person name="Pallen M.J."/>
        </authorList>
    </citation>
    <scope>NUCLEOTIDE SEQUENCE</scope>
    <source>
        <strain evidence="8">ChiGjej1B1-18357</strain>
    </source>
</reference>
<dbReference type="GO" id="GO:0033202">
    <property type="term" value="C:DNA helicase complex"/>
    <property type="evidence" value="ECO:0007669"/>
    <property type="project" value="TreeGrafter"/>
</dbReference>
<evidence type="ECO:0000313" key="8">
    <source>
        <dbReference type="EMBL" id="HJE90576.1"/>
    </source>
</evidence>
<dbReference type="GO" id="GO:0005524">
    <property type="term" value="F:ATP binding"/>
    <property type="evidence" value="ECO:0007669"/>
    <property type="project" value="UniProtKB-UniRule"/>
</dbReference>
<dbReference type="EMBL" id="DYXM01000113">
    <property type="protein sequence ID" value="HJE90576.1"/>
    <property type="molecule type" value="Genomic_DNA"/>
</dbReference>
<accession>A0A921JZ46</accession>
<dbReference type="GO" id="GO:0016787">
    <property type="term" value="F:hydrolase activity"/>
    <property type="evidence" value="ECO:0007669"/>
    <property type="project" value="UniProtKB-UniRule"/>
</dbReference>
<evidence type="ECO:0000313" key="9">
    <source>
        <dbReference type="Proteomes" id="UP000776650"/>
    </source>
</evidence>
<dbReference type="AlphaFoldDB" id="A0A921JZ46"/>
<reference evidence="8" key="2">
    <citation type="submission" date="2021-09" db="EMBL/GenBank/DDBJ databases">
        <authorList>
            <person name="Gilroy R."/>
        </authorList>
    </citation>
    <scope>NUCLEOTIDE SEQUENCE</scope>
    <source>
        <strain evidence="8">ChiGjej1B1-18357</strain>
    </source>
</reference>
<feature type="binding site" evidence="5">
    <location>
        <begin position="59"/>
        <end position="66"/>
    </location>
    <ligand>
        <name>ATP</name>
        <dbReference type="ChEBI" id="CHEBI:30616"/>
    </ligand>
</feature>
<dbReference type="CDD" id="cd17932">
    <property type="entry name" value="DEXQc_UvrD"/>
    <property type="match status" value="1"/>
</dbReference>
<keyword evidence="4 5" id="KW-0067">ATP-binding</keyword>
<dbReference type="InterPro" id="IPR027417">
    <property type="entry name" value="P-loop_NTPase"/>
</dbReference>
<gene>
    <name evidence="8" type="ORF">K8V11_06170</name>
</gene>
<dbReference type="PANTHER" id="PTHR11070:SF2">
    <property type="entry name" value="ATP-DEPENDENT DNA HELICASE SRS2"/>
    <property type="match status" value="1"/>
</dbReference>
<dbReference type="GO" id="GO:0000725">
    <property type="term" value="P:recombinational repair"/>
    <property type="evidence" value="ECO:0007669"/>
    <property type="project" value="TreeGrafter"/>
</dbReference>
<evidence type="ECO:0000256" key="3">
    <source>
        <dbReference type="ARBA" id="ARBA00022806"/>
    </source>
</evidence>
<evidence type="ECO:0000259" key="7">
    <source>
        <dbReference type="PROSITE" id="PS51198"/>
    </source>
</evidence>
<evidence type="ECO:0000256" key="1">
    <source>
        <dbReference type="ARBA" id="ARBA00022741"/>
    </source>
</evidence>
<dbReference type="Gene3D" id="3.40.50.300">
    <property type="entry name" value="P-loop containing nucleotide triphosphate hydrolases"/>
    <property type="match status" value="1"/>
</dbReference>
<dbReference type="Proteomes" id="UP000776650">
    <property type="component" value="Unassembled WGS sequence"/>
</dbReference>
<dbReference type="Pfam" id="PF00580">
    <property type="entry name" value="UvrD-helicase"/>
    <property type="match status" value="1"/>
</dbReference>
<keyword evidence="2 5" id="KW-0378">Hydrolase</keyword>
<dbReference type="InterPro" id="IPR000212">
    <property type="entry name" value="DNA_helicase_UvrD/REP"/>
</dbReference>
<dbReference type="GO" id="GO:0003677">
    <property type="term" value="F:DNA binding"/>
    <property type="evidence" value="ECO:0007669"/>
    <property type="project" value="InterPro"/>
</dbReference>